<gene>
    <name evidence="2" type="ORF">DPX16_17013</name>
</gene>
<dbReference type="AlphaFoldDB" id="A0A3N0YAE6"/>
<evidence type="ECO:0000256" key="1">
    <source>
        <dbReference type="SAM" id="MobiDB-lite"/>
    </source>
</evidence>
<keyword evidence="3" id="KW-1185">Reference proteome</keyword>
<proteinExistence type="predicted"/>
<reference evidence="2 3" key="1">
    <citation type="submission" date="2018-10" db="EMBL/GenBank/DDBJ databases">
        <title>Genome assembly for a Yunnan-Guizhou Plateau 3E fish, Anabarilius grahami (Regan), and its evolutionary and genetic applications.</title>
        <authorList>
            <person name="Jiang W."/>
        </authorList>
    </citation>
    <scope>NUCLEOTIDE SEQUENCE [LARGE SCALE GENOMIC DNA]</scope>
    <source>
        <strain evidence="2">AG-KIZ</strain>
        <tissue evidence="2">Muscle</tissue>
    </source>
</reference>
<protein>
    <submittedName>
        <fullName evidence="2">Uncharacterized protein</fullName>
    </submittedName>
</protein>
<dbReference type="PANTHER" id="PTHR11505">
    <property type="entry name" value="L1 TRANSPOSABLE ELEMENT-RELATED"/>
    <property type="match status" value="1"/>
</dbReference>
<accession>A0A3N0YAE6</accession>
<organism evidence="2 3">
    <name type="scientific">Anabarilius grahami</name>
    <name type="common">Kanglang fish</name>
    <name type="synonym">Barilius grahami</name>
    <dbReference type="NCBI Taxonomy" id="495550"/>
    <lineage>
        <taxon>Eukaryota</taxon>
        <taxon>Metazoa</taxon>
        <taxon>Chordata</taxon>
        <taxon>Craniata</taxon>
        <taxon>Vertebrata</taxon>
        <taxon>Euteleostomi</taxon>
        <taxon>Actinopterygii</taxon>
        <taxon>Neopterygii</taxon>
        <taxon>Teleostei</taxon>
        <taxon>Ostariophysi</taxon>
        <taxon>Cypriniformes</taxon>
        <taxon>Xenocyprididae</taxon>
        <taxon>Xenocypridinae</taxon>
        <taxon>Xenocypridinae incertae sedis</taxon>
        <taxon>Anabarilius</taxon>
    </lineage>
</organism>
<feature type="region of interest" description="Disordered" evidence="1">
    <location>
        <begin position="1"/>
        <end position="39"/>
    </location>
</feature>
<dbReference type="OrthoDB" id="8843611at2759"/>
<evidence type="ECO:0000313" key="3">
    <source>
        <dbReference type="Proteomes" id="UP000281406"/>
    </source>
</evidence>
<dbReference type="Proteomes" id="UP000281406">
    <property type="component" value="Unassembled WGS sequence"/>
</dbReference>
<name>A0A3N0YAE6_ANAGA</name>
<sequence>MPKNKDRKLLSSLLEASPGDLDSSPHIPTGSPLSKKPCQEEPKVSNAEILCAVNALTDRFSAMEQQIAQNSVAIVNLSKTADFVAEEMKSLSARVKSNENKMSQIEQVVRMVQGKCDQAEIYSRRWNLRLNNLRETEGENIRTKVLEILKILTPDEVDDIRFSVDTIHRIGRPGTGGNRPRPVIIQFALRNYREKVWKAARDHPALKERGIRLAEDLTFAERQQRKLLWPRVKAAREEGKRAYFRGADAFIDGEKLSVDEYQDEY</sequence>
<dbReference type="InterPro" id="IPR004244">
    <property type="entry name" value="Transposase_22"/>
</dbReference>
<evidence type="ECO:0000313" key="2">
    <source>
        <dbReference type="EMBL" id="ROL43192.1"/>
    </source>
</evidence>
<dbReference type="Gene3D" id="3.30.70.1820">
    <property type="entry name" value="L1 transposable element, RRM domain"/>
    <property type="match status" value="1"/>
</dbReference>
<comment type="caution">
    <text evidence="2">The sequence shown here is derived from an EMBL/GenBank/DDBJ whole genome shotgun (WGS) entry which is preliminary data.</text>
</comment>
<dbReference type="EMBL" id="RJVU01048406">
    <property type="protein sequence ID" value="ROL43192.1"/>
    <property type="molecule type" value="Genomic_DNA"/>
</dbReference>